<sequence length="165" mass="18285">MIGYGYWLDFQDKINYAKSSQTYGVRFDGKSPQFFDRVNMVYTAEWGTQSNYASNPNHYQADRINLMGGLSAFDFTLQGAMEQLDGNGVNKTFNTPLGTNHAFQGWADVIKNPINASAPVAAALGKGIRDVFATASYKMLNDSLLLTGIYHDFYDDTGSVRFGSE</sequence>
<proteinExistence type="predicted"/>
<keyword evidence="2" id="KW-1185">Reference proteome</keyword>
<accession>A0A975R9D5</accession>
<dbReference type="Proteomes" id="UP000676649">
    <property type="component" value="Chromosome"/>
</dbReference>
<gene>
    <name evidence="1" type="ORF">KEF85_12005</name>
</gene>
<dbReference type="AlphaFoldDB" id="A0A975R9D5"/>
<name>A0A975R9D5_9GAMM</name>
<dbReference type="KEGG" id="mpad:KEF85_12005"/>
<evidence type="ECO:0000313" key="2">
    <source>
        <dbReference type="Proteomes" id="UP000676649"/>
    </source>
</evidence>
<organism evidence="1 2">
    <name type="scientific">Methylomonas paludis</name>
    <dbReference type="NCBI Taxonomy" id="1173101"/>
    <lineage>
        <taxon>Bacteria</taxon>
        <taxon>Pseudomonadati</taxon>
        <taxon>Pseudomonadota</taxon>
        <taxon>Gammaproteobacteria</taxon>
        <taxon>Methylococcales</taxon>
        <taxon>Methylococcaceae</taxon>
        <taxon>Methylomonas</taxon>
    </lineage>
</organism>
<protein>
    <submittedName>
        <fullName evidence="1">Uncharacterized protein</fullName>
    </submittedName>
</protein>
<evidence type="ECO:0000313" key="1">
    <source>
        <dbReference type="EMBL" id="QWF70071.1"/>
    </source>
</evidence>
<dbReference type="EMBL" id="CP073754">
    <property type="protein sequence ID" value="QWF70071.1"/>
    <property type="molecule type" value="Genomic_DNA"/>
</dbReference>
<reference evidence="1" key="1">
    <citation type="submission" date="2021-04" db="EMBL/GenBank/DDBJ databases">
        <title>Draft genome sequence data of methanotrophic Methylovulum sp. strain S1L and Methylomonas sp. strain S2AM isolated from boreal lake water columns.</title>
        <authorList>
            <person name="Rissanen A.J."/>
            <person name="Mangayil R."/>
            <person name="Svenning M.M."/>
            <person name="Khanongnuch R."/>
        </authorList>
    </citation>
    <scope>NUCLEOTIDE SEQUENCE</scope>
    <source>
        <strain evidence="1">S2AM</strain>
    </source>
</reference>
<dbReference type="RefSeq" id="WP_215580883.1">
    <property type="nucleotide sequence ID" value="NZ_CP073754.1"/>
</dbReference>